<feature type="chain" id="PRO_5043722715" description="DUF4890 domain-containing protein" evidence="2">
    <location>
        <begin position="24"/>
        <end position="189"/>
    </location>
</feature>
<feature type="compositionally biased region" description="Basic residues" evidence="1">
    <location>
        <begin position="179"/>
        <end position="189"/>
    </location>
</feature>
<evidence type="ECO:0000256" key="1">
    <source>
        <dbReference type="SAM" id="MobiDB-lite"/>
    </source>
</evidence>
<evidence type="ECO:0000313" key="3">
    <source>
        <dbReference type="EMBL" id="MCS2790976.1"/>
    </source>
</evidence>
<dbReference type="RefSeq" id="WP_258988862.1">
    <property type="nucleotide sequence ID" value="NZ_JANUTS010000001.1"/>
</dbReference>
<evidence type="ECO:0000313" key="4">
    <source>
        <dbReference type="Proteomes" id="UP001204548"/>
    </source>
</evidence>
<evidence type="ECO:0000256" key="2">
    <source>
        <dbReference type="SAM" id="SignalP"/>
    </source>
</evidence>
<dbReference type="AlphaFoldDB" id="A0AAW5NQN5"/>
<feature type="region of interest" description="Disordered" evidence="1">
    <location>
        <begin position="163"/>
        <end position="189"/>
    </location>
</feature>
<dbReference type="EMBL" id="JANUTS010000001">
    <property type="protein sequence ID" value="MCS2790976.1"/>
    <property type="molecule type" value="Genomic_DNA"/>
</dbReference>
<feature type="compositionally biased region" description="Basic and acidic residues" evidence="1">
    <location>
        <begin position="25"/>
        <end position="45"/>
    </location>
</feature>
<reference evidence="3" key="1">
    <citation type="submission" date="2022-08" db="EMBL/GenBank/DDBJ databases">
        <title>Genome Sequencing of Bacteroides fragilis Group Isolates with Nanopore Technology.</title>
        <authorList>
            <person name="Tisza M.J."/>
            <person name="Smith D."/>
            <person name="Dekker J.P."/>
        </authorList>
    </citation>
    <scope>NUCLEOTIDE SEQUENCE</scope>
    <source>
        <strain evidence="3">BFG-351</strain>
    </source>
</reference>
<dbReference type="Proteomes" id="UP001204548">
    <property type="component" value="Unassembled WGS sequence"/>
</dbReference>
<dbReference type="Gene3D" id="1.20.120.1490">
    <property type="match status" value="1"/>
</dbReference>
<accession>A0AAW5NQN5</accession>
<feature type="region of interest" description="Disordered" evidence="1">
    <location>
        <begin position="85"/>
        <end position="129"/>
    </location>
</feature>
<organism evidence="3 4">
    <name type="scientific">Bacteroides faecis</name>
    <dbReference type="NCBI Taxonomy" id="674529"/>
    <lineage>
        <taxon>Bacteria</taxon>
        <taxon>Pseudomonadati</taxon>
        <taxon>Bacteroidota</taxon>
        <taxon>Bacteroidia</taxon>
        <taxon>Bacteroidales</taxon>
        <taxon>Bacteroidaceae</taxon>
        <taxon>Bacteroides</taxon>
    </lineage>
</organism>
<feature type="region of interest" description="Disordered" evidence="1">
    <location>
        <begin position="25"/>
        <end position="46"/>
    </location>
</feature>
<comment type="caution">
    <text evidence="3">The sequence shown here is derived from an EMBL/GenBank/DDBJ whole genome shotgun (WGS) entry which is preliminary data.</text>
</comment>
<feature type="signal peptide" evidence="2">
    <location>
        <begin position="1"/>
        <end position="23"/>
    </location>
</feature>
<gene>
    <name evidence="3" type="ORF">NXW97_02920</name>
</gene>
<sequence>MKRNMRLIGLAACLISCSSLAVAQDHPEPQERQQYEQRLPHEVPNPEKIATQMTDRMQESLQLTEKQYKKIYKLNLKEQKEHFKAMQNSGEQRPPMGGPGMRGGRPPMGGSEPPIMGEGNFPDDMGERPMMNKEQNVEDIQKKAAEAKEKKIKKILTPEQYAKWQTEQATARPKNPQMRMHKGNHTNKI</sequence>
<feature type="compositionally biased region" description="Gly residues" evidence="1">
    <location>
        <begin position="98"/>
        <end position="107"/>
    </location>
</feature>
<name>A0AAW5NQN5_9BACE</name>
<evidence type="ECO:0008006" key="5">
    <source>
        <dbReference type="Google" id="ProtNLM"/>
    </source>
</evidence>
<proteinExistence type="predicted"/>
<keyword evidence="2" id="KW-0732">Signal</keyword>
<protein>
    <recommendedName>
        <fullName evidence="5">DUF4890 domain-containing protein</fullName>
    </recommendedName>
</protein>